<comment type="caution">
    <text evidence="1">The sequence shown here is derived from an EMBL/GenBank/DDBJ whole genome shotgun (WGS) entry which is preliminary data.</text>
</comment>
<evidence type="ECO:0000313" key="1">
    <source>
        <dbReference type="EMBL" id="KKN16548.1"/>
    </source>
</evidence>
<accession>A0A0F9RGZ4</accession>
<protein>
    <submittedName>
        <fullName evidence="1">Uncharacterized protein</fullName>
    </submittedName>
</protein>
<gene>
    <name evidence="1" type="ORF">LCGC14_0974810</name>
</gene>
<feature type="non-terminal residue" evidence="1">
    <location>
        <position position="1"/>
    </location>
</feature>
<name>A0A0F9RGZ4_9ZZZZ</name>
<dbReference type="AlphaFoldDB" id="A0A0F9RGZ4"/>
<organism evidence="1">
    <name type="scientific">marine sediment metagenome</name>
    <dbReference type="NCBI Taxonomy" id="412755"/>
    <lineage>
        <taxon>unclassified sequences</taxon>
        <taxon>metagenomes</taxon>
        <taxon>ecological metagenomes</taxon>
    </lineage>
</organism>
<proteinExistence type="predicted"/>
<reference evidence="1" key="1">
    <citation type="journal article" date="2015" name="Nature">
        <title>Complex archaea that bridge the gap between prokaryotes and eukaryotes.</title>
        <authorList>
            <person name="Spang A."/>
            <person name="Saw J.H."/>
            <person name="Jorgensen S.L."/>
            <person name="Zaremba-Niedzwiedzka K."/>
            <person name="Martijn J."/>
            <person name="Lind A.E."/>
            <person name="van Eijk R."/>
            <person name="Schleper C."/>
            <person name="Guy L."/>
            <person name="Ettema T.J."/>
        </authorList>
    </citation>
    <scope>NUCLEOTIDE SEQUENCE</scope>
</reference>
<sequence length="54" mass="5995">PRGGPAGPYAYYQSTAREQEPDLPLAPISLGALGMSFDKINLVWLNPGNKRYRF</sequence>
<dbReference type="EMBL" id="LAZR01003604">
    <property type="protein sequence ID" value="KKN16548.1"/>
    <property type="molecule type" value="Genomic_DNA"/>
</dbReference>